<keyword evidence="5" id="KW-1185">Reference proteome</keyword>
<comment type="caution">
    <text evidence="4">The sequence shown here is derived from an EMBL/GenBank/DDBJ whole genome shotgun (WGS) entry which is preliminary data.</text>
</comment>
<feature type="compositionally biased region" description="Polar residues" evidence="1">
    <location>
        <begin position="265"/>
        <end position="282"/>
    </location>
</feature>
<dbReference type="InterPro" id="IPR047611">
    <property type="entry name" value="RepABC_RepC"/>
</dbReference>
<evidence type="ECO:0000259" key="2">
    <source>
        <dbReference type="Pfam" id="PF03428"/>
    </source>
</evidence>
<dbReference type="InterPro" id="IPR021760">
    <property type="entry name" value="RepC_C"/>
</dbReference>
<feature type="domain" description="Plasmid replication protein C C-terminal" evidence="3">
    <location>
        <begin position="319"/>
        <end position="412"/>
    </location>
</feature>
<protein>
    <submittedName>
        <fullName evidence="4">Replication initiation protein RepC</fullName>
    </submittedName>
</protein>
<feature type="region of interest" description="Disordered" evidence="1">
    <location>
        <begin position="265"/>
        <end position="293"/>
    </location>
</feature>
<evidence type="ECO:0000313" key="4">
    <source>
        <dbReference type="EMBL" id="NIJ09362.1"/>
    </source>
</evidence>
<dbReference type="Pfam" id="PF03428">
    <property type="entry name" value="RP-C"/>
    <property type="match status" value="1"/>
</dbReference>
<name>A0ABX0TV11_9SPHN</name>
<organism evidence="4 5">
    <name type="scientific">Sphingomonas vulcanisoli</name>
    <dbReference type="NCBI Taxonomy" id="1658060"/>
    <lineage>
        <taxon>Bacteria</taxon>
        <taxon>Pseudomonadati</taxon>
        <taxon>Pseudomonadota</taxon>
        <taxon>Alphaproteobacteria</taxon>
        <taxon>Sphingomonadales</taxon>
        <taxon>Sphingomonadaceae</taxon>
        <taxon>Sphingomonas</taxon>
    </lineage>
</organism>
<evidence type="ECO:0000259" key="3">
    <source>
        <dbReference type="Pfam" id="PF11800"/>
    </source>
</evidence>
<reference evidence="4 5" key="1">
    <citation type="submission" date="2020-03" db="EMBL/GenBank/DDBJ databases">
        <title>Genomic Encyclopedia of Type Strains, Phase III (KMG-III): the genomes of soil and plant-associated and newly described type strains.</title>
        <authorList>
            <person name="Whitman W."/>
        </authorList>
    </citation>
    <scope>NUCLEOTIDE SEQUENCE [LARGE SCALE GENOMIC DNA]</scope>
    <source>
        <strain evidence="4 5">CECT 8804</strain>
    </source>
</reference>
<feature type="domain" description="Plasmid replication protein C N-terminal" evidence="2">
    <location>
        <begin position="13"/>
        <end position="185"/>
    </location>
</feature>
<proteinExistence type="predicted"/>
<evidence type="ECO:0000256" key="1">
    <source>
        <dbReference type="SAM" id="MobiDB-lite"/>
    </source>
</evidence>
<dbReference type="EMBL" id="JAAOZC010000010">
    <property type="protein sequence ID" value="NIJ09362.1"/>
    <property type="molecule type" value="Genomic_DNA"/>
</dbReference>
<dbReference type="InterPro" id="IPR005090">
    <property type="entry name" value="RepC_N"/>
</dbReference>
<dbReference type="NCBIfam" id="NF040974">
    <property type="entry name" value="RepABC_RepC"/>
    <property type="match status" value="1"/>
</dbReference>
<sequence>MAYACSPGSGFRRFDAFAAQAEQTAGEFRGLPADCGPAQALAAFKRAAPYMQIPAGVVQLIDVLFAWTTPLDWRGGANPIVWPRNEKLARKLGLGVRQLQNLLDRAIRLRLISHLDSPNGHRGGQRNADGTIKWAYGIVLAPIGTRIEDFRQTAARGMAEDAAIDALKKRLGAVRRRISSLAQTAIDHMLVGTAADEELALVLSATRQMKNVRDIDLLTGCVEQMEQRGRALEAEIAAALVEIQAEQMQSETNIITCSDADECTHSTTTTEPQTANAVTSSGFPEGSRGEGFAQTRTVASSVEEDLEKHGVDPAFIESVSPELCHSLRHSQHGWGDVIHLAERLADQAGIHKTAWHEARRVMGERGAAASVIATVHKYHAGDVRQPGAYLRGMNGKAQKGTLHLGRTFHGLKDNRQSHLMRAMHDGPDPRAMGDLARRAMALVLSGRTS</sequence>
<evidence type="ECO:0000313" key="5">
    <source>
        <dbReference type="Proteomes" id="UP000727456"/>
    </source>
</evidence>
<dbReference type="Pfam" id="PF11800">
    <property type="entry name" value="RP-C_C"/>
    <property type="match status" value="1"/>
</dbReference>
<gene>
    <name evidence="4" type="ORF">FHS31_002994</name>
</gene>
<dbReference type="RefSeq" id="WP_167074916.1">
    <property type="nucleotide sequence ID" value="NZ_JAAOZC010000010.1"/>
</dbReference>
<dbReference type="Proteomes" id="UP000727456">
    <property type="component" value="Unassembled WGS sequence"/>
</dbReference>
<accession>A0ABX0TV11</accession>